<evidence type="ECO:0000256" key="1">
    <source>
        <dbReference type="SAM" id="MobiDB-lite"/>
    </source>
</evidence>
<accession>A0A834WBI2</accession>
<feature type="compositionally biased region" description="Basic and acidic residues" evidence="1">
    <location>
        <begin position="1"/>
        <end position="11"/>
    </location>
</feature>
<name>A0A834WBI2_9FABA</name>
<dbReference type="AlphaFoldDB" id="A0A834WBI2"/>
<organism evidence="2 3">
    <name type="scientific">Senna tora</name>
    <dbReference type="NCBI Taxonomy" id="362788"/>
    <lineage>
        <taxon>Eukaryota</taxon>
        <taxon>Viridiplantae</taxon>
        <taxon>Streptophyta</taxon>
        <taxon>Embryophyta</taxon>
        <taxon>Tracheophyta</taxon>
        <taxon>Spermatophyta</taxon>
        <taxon>Magnoliopsida</taxon>
        <taxon>eudicotyledons</taxon>
        <taxon>Gunneridae</taxon>
        <taxon>Pentapetalae</taxon>
        <taxon>rosids</taxon>
        <taxon>fabids</taxon>
        <taxon>Fabales</taxon>
        <taxon>Fabaceae</taxon>
        <taxon>Caesalpinioideae</taxon>
        <taxon>Cassia clade</taxon>
        <taxon>Senna</taxon>
    </lineage>
</organism>
<protein>
    <submittedName>
        <fullName evidence="2">Uncharacterized protein</fullName>
    </submittedName>
</protein>
<dbReference type="EMBL" id="JAAIUW010000009">
    <property type="protein sequence ID" value="KAF7815148.1"/>
    <property type="molecule type" value="Genomic_DNA"/>
</dbReference>
<gene>
    <name evidence="2" type="ORF">G2W53_029117</name>
</gene>
<proteinExistence type="predicted"/>
<evidence type="ECO:0000313" key="2">
    <source>
        <dbReference type="EMBL" id="KAF7815148.1"/>
    </source>
</evidence>
<dbReference type="Proteomes" id="UP000634136">
    <property type="component" value="Unassembled WGS sequence"/>
</dbReference>
<keyword evidence="3" id="KW-1185">Reference proteome</keyword>
<evidence type="ECO:0000313" key="3">
    <source>
        <dbReference type="Proteomes" id="UP000634136"/>
    </source>
</evidence>
<sequence>MLLRTKEDRGGGGESPKMTATTVWQWKRKKLTTMEDEALTKREKGLNV</sequence>
<reference evidence="2" key="1">
    <citation type="submission" date="2020-09" db="EMBL/GenBank/DDBJ databases">
        <title>Genome-Enabled Discovery of Anthraquinone Biosynthesis in Senna tora.</title>
        <authorList>
            <person name="Kang S.-H."/>
            <person name="Pandey R.P."/>
            <person name="Lee C.-M."/>
            <person name="Sim J.-S."/>
            <person name="Jeong J.-T."/>
            <person name="Choi B.-S."/>
            <person name="Jung M."/>
            <person name="Ginzburg D."/>
            <person name="Zhao K."/>
            <person name="Won S.Y."/>
            <person name="Oh T.-J."/>
            <person name="Yu Y."/>
            <person name="Kim N.-H."/>
            <person name="Lee O.R."/>
            <person name="Lee T.-H."/>
            <person name="Bashyal P."/>
            <person name="Kim T.-S."/>
            <person name="Lee W.-H."/>
            <person name="Kawkins C."/>
            <person name="Kim C.-K."/>
            <person name="Kim J.S."/>
            <person name="Ahn B.O."/>
            <person name="Rhee S.Y."/>
            <person name="Sohng J.K."/>
        </authorList>
    </citation>
    <scope>NUCLEOTIDE SEQUENCE</scope>
    <source>
        <tissue evidence="2">Leaf</tissue>
    </source>
</reference>
<comment type="caution">
    <text evidence="2">The sequence shown here is derived from an EMBL/GenBank/DDBJ whole genome shotgun (WGS) entry which is preliminary data.</text>
</comment>
<feature type="region of interest" description="Disordered" evidence="1">
    <location>
        <begin position="1"/>
        <end position="22"/>
    </location>
</feature>